<dbReference type="Proteomes" id="UP000078200">
    <property type="component" value="Unassembled WGS sequence"/>
</dbReference>
<feature type="region of interest" description="Disordered" evidence="1">
    <location>
        <begin position="75"/>
        <end position="94"/>
    </location>
</feature>
<dbReference type="EnsemblMetazoa" id="GAUT008253-RA">
    <property type="protein sequence ID" value="GAUT008253-PA"/>
    <property type="gene ID" value="GAUT008253"/>
</dbReference>
<accession>A0A1A9ULD8</accession>
<proteinExistence type="predicted"/>
<keyword evidence="2" id="KW-0472">Membrane</keyword>
<organism evidence="3 4">
    <name type="scientific">Glossina austeni</name>
    <name type="common">Savannah tsetse fly</name>
    <dbReference type="NCBI Taxonomy" id="7395"/>
    <lineage>
        <taxon>Eukaryota</taxon>
        <taxon>Metazoa</taxon>
        <taxon>Ecdysozoa</taxon>
        <taxon>Arthropoda</taxon>
        <taxon>Hexapoda</taxon>
        <taxon>Insecta</taxon>
        <taxon>Pterygota</taxon>
        <taxon>Neoptera</taxon>
        <taxon>Endopterygota</taxon>
        <taxon>Diptera</taxon>
        <taxon>Brachycera</taxon>
        <taxon>Muscomorpha</taxon>
        <taxon>Hippoboscoidea</taxon>
        <taxon>Glossinidae</taxon>
        <taxon>Glossina</taxon>
    </lineage>
</organism>
<evidence type="ECO:0000256" key="2">
    <source>
        <dbReference type="SAM" id="Phobius"/>
    </source>
</evidence>
<keyword evidence="2" id="KW-0812">Transmembrane</keyword>
<evidence type="ECO:0000313" key="4">
    <source>
        <dbReference type="Proteomes" id="UP000078200"/>
    </source>
</evidence>
<dbReference type="VEuPathDB" id="VectorBase:GAUT008253"/>
<protein>
    <submittedName>
        <fullName evidence="3">Uncharacterized protein</fullName>
    </submittedName>
</protein>
<evidence type="ECO:0000313" key="3">
    <source>
        <dbReference type="EnsemblMetazoa" id="GAUT008253-PA"/>
    </source>
</evidence>
<keyword evidence="4" id="KW-1185">Reference proteome</keyword>
<keyword evidence="2" id="KW-1133">Transmembrane helix</keyword>
<name>A0A1A9ULD8_GLOAU</name>
<sequence length="205" mass="21865">MKLYPSNVQQTEKDDVKVGVLGVLTALSLNAKAFEYCDCLPFSLSGDFIERSTVICRPLSLASSSSSSSSKARLVLSPSSHSSSPSSRSSSFSFRCKSSTSSIRSSKPKPKVPALLQGLYRGPNEVEEEPFVATVALTPQPLSAEPVDSCEEKRSGILMGLLVNVAATAAVAVAVAVAFVKKCAILSFIKKLCHIFVEIFTARKN</sequence>
<feature type="transmembrane region" description="Helical" evidence="2">
    <location>
        <begin position="157"/>
        <end position="180"/>
    </location>
</feature>
<reference evidence="3" key="1">
    <citation type="submission" date="2020-05" db="UniProtKB">
        <authorList>
            <consortium name="EnsemblMetazoa"/>
        </authorList>
    </citation>
    <scope>IDENTIFICATION</scope>
    <source>
        <strain evidence="3">TTRI</strain>
    </source>
</reference>
<dbReference type="AlphaFoldDB" id="A0A1A9ULD8"/>
<evidence type="ECO:0000256" key="1">
    <source>
        <dbReference type="SAM" id="MobiDB-lite"/>
    </source>
</evidence>